<proteinExistence type="predicted"/>
<accession>A0A7H8T488</accession>
<evidence type="ECO:0000259" key="2">
    <source>
        <dbReference type="PROSITE" id="PS51674"/>
    </source>
</evidence>
<feature type="compositionally biased region" description="Basic and acidic residues" evidence="1">
    <location>
        <begin position="252"/>
        <end position="277"/>
    </location>
</feature>
<dbReference type="EMBL" id="CP056041">
    <property type="protein sequence ID" value="QKZ18316.1"/>
    <property type="molecule type" value="Genomic_DNA"/>
</dbReference>
<protein>
    <submittedName>
        <fullName evidence="3">WhiB family transcriptional regulator</fullName>
    </submittedName>
</protein>
<feature type="region of interest" description="Disordered" evidence="1">
    <location>
        <begin position="84"/>
        <end position="306"/>
    </location>
</feature>
<dbReference type="Pfam" id="PF02467">
    <property type="entry name" value="Whib"/>
    <property type="match status" value="1"/>
</dbReference>
<keyword evidence="4" id="KW-1185">Reference proteome</keyword>
<feature type="domain" description="4Fe-4S Wbl-type" evidence="2">
    <location>
        <begin position="28"/>
        <end position="89"/>
    </location>
</feature>
<name>A0A7H8T488_STRCX</name>
<feature type="compositionally biased region" description="Basic and acidic residues" evidence="1">
    <location>
        <begin position="167"/>
        <end position="184"/>
    </location>
</feature>
<gene>
    <name evidence="3" type="ORF">HUT05_13675</name>
</gene>
<dbReference type="PROSITE" id="PS51674">
    <property type="entry name" value="4FE4S_WBL"/>
    <property type="match status" value="1"/>
</dbReference>
<dbReference type="AlphaFoldDB" id="A0A7H8T488"/>
<feature type="compositionally biased region" description="Basic and acidic residues" evidence="1">
    <location>
        <begin position="285"/>
        <end position="296"/>
    </location>
</feature>
<evidence type="ECO:0000256" key="1">
    <source>
        <dbReference type="SAM" id="MobiDB-lite"/>
    </source>
</evidence>
<reference evidence="3 4" key="1">
    <citation type="submission" date="2020-06" db="EMBL/GenBank/DDBJ databases">
        <title>Genome mining for natural products.</title>
        <authorList>
            <person name="Zhang B."/>
            <person name="Shi J."/>
            <person name="Ge H."/>
        </authorList>
    </citation>
    <scope>NUCLEOTIDE SEQUENCE [LARGE SCALE GENOMIC DNA]</scope>
    <source>
        <strain evidence="3 4">NA02069</strain>
    </source>
</reference>
<evidence type="ECO:0000313" key="3">
    <source>
        <dbReference type="EMBL" id="QKZ18316.1"/>
    </source>
</evidence>
<dbReference type="RefSeq" id="WP_176575276.1">
    <property type="nucleotide sequence ID" value="NZ_CBDRGH010000017.1"/>
</dbReference>
<feature type="compositionally biased region" description="Basic and acidic residues" evidence="1">
    <location>
        <begin position="195"/>
        <end position="222"/>
    </location>
</feature>
<dbReference type="InterPro" id="IPR034768">
    <property type="entry name" value="4FE4S_WBL"/>
</dbReference>
<dbReference type="Proteomes" id="UP000509418">
    <property type="component" value="Chromosome"/>
</dbReference>
<organism evidence="3 4">
    <name type="scientific">Streptomyces chartreusis</name>
    <dbReference type="NCBI Taxonomy" id="1969"/>
    <lineage>
        <taxon>Bacteria</taxon>
        <taxon>Bacillati</taxon>
        <taxon>Actinomycetota</taxon>
        <taxon>Actinomycetes</taxon>
        <taxon>Kitasatosporales</taxon>
        <taxon>Streptomycetaceae</taxon>
        <taxon>Streptomyces</taxon>
    </lineage>
</organism>
<sequence length="306" mass="33206">MTAGGGGARIPGEAGADGGSRVWEASAACGERDADLWFSRSSWSTAVAICAACPVLEPCLAAVLQREKGLPRCRRQGVVAGLTGPQRHDLERAANLSRAQQRRPAPRPGEPADRAVPRAPAVSPRPLPAPCGTRAAYQRHLRRGEPVDEACRAANAREAGRYRRTGSTRDRREKAGPRDLDRRTGSTSDQLAKARPRDLDRRAGSTSDRREKARPRDLDRRSGSTSDQLAKARPRDLDRRTGSTSDQMAKASPRDLDRRTGSTRDRPEKARPRDPGRHTGSAGAQREKPRPRDPVRHPAGASGEPS</sequence>
<evidence type="ECO:0000313" key="4">
    <source>
        <dbReference type="Proteomes" id="UP000509418"/>
    </source>
</evidence>